<dbReference type="PANTHER" id="PTHR43605:SF10">
    <property type="entry name" value="ACYL-COA SYNTHETASE MEDIUM CHAIN FAMILY MEMBER 3"/>
    <property type="match status" value="1"/>
</dbReference>
<dbReference type="InterPro" id="IPR000873">
    <property type="entry name" value="AMP-dep_synth/lig_dom"/>
</dbReference>
<dbReference type="Pfam" id="PF00501">
    <property type="entry name" value="AMP-binding"/>
    <property type="match status" value="1"/>
</dbReference>
<dbReference type="InterPro" id="IPR051087">
    <property type="entry name" value="Mitochondrial_ACSM"/>
</dbReference>
<evidence type="ECO:0000313" key="7">
    <source>
        <dbReference type="EMBL" id="NFV81197.1"/>
    </source>
</evidence>
<dbReference type="GO" id="GO:0004321">
    <property type="term" value="F:fatty-acyl-CoA synthase activity"/>
    <property type="evidence" value="ECO:0007669"/>
    <property type="project" value="TreeGrafter"/>
</dbReference>
<dbReference type="GO" id="GO:0005524">
    <property type="term" value="F:ATP binding"/>
    <property type="evidence" value="ECO:0007669"/>
    <property type="project" value="UniProtKB-KW"/>
</dbReference>
<keyword evidence="3" id="KW-0547">Nucleotide-binding</keyword>
<evidence type="ECO:0000259" key="6">
    <source>
        <dbReference type="Pfam" id="PF13193"/>
    </source>
</evidence>
<name>A0A7C9QV63_9PROT</name>
<dbReference type="GO" id="GO:0016405">
    <property type="term" value="F:CoA-ligase activity"/>
    <property type="evidence" value="ECO:0007669"/>
    <property type="project" value="UniProtKB-ARBA"/>
</dbReference>
<dbReference type="InterPro" id="IPR042099">
    <property type="entry name" value="ANL_N_sf"/>
</dbReference>
<evidence type="ECO:0000256" key="4">
    <source>
        <dbReference type="ARBA" id="ARBA00022840"/>
    </source>
</evidence>
<evidence type="ECO:0000256" key="1">
    <source>
        <dbReference type="ARBA" id="ARBA00006432"/>
    </source>
</evidence>
<comment type="similarity">
    <text evidence="1">Belongs to the ATP-dependent AMP-binding enzyme family.</text>
</comment>
<sequence>MLKPAKSYEEACRTFRWRIPDRYNIAFDVCDRQTMAGADGHRTALIVETADGSVERHTFHMLRLLSNRLANVLTRAGVMPGDRVVVSFPQSLEAAVAILAVLKLGAVAVPVPVTLGEVPLAWRLADSGASAAVVSAEVGPRLVSAREAAPSLSVMVVADRAPQGCTELWTALEGASDIFAPLVTSAEDAALLFYPEHACGKPAGVLHAHRSLPGNLPPVEMALGFFPQSGDILWSAADWMGFHGLMWALLPAWHHGVPVVAGPFGQSAEDQLAVMGRHGVRAIYAPPLQLSALAQAALDAPHPLPRALATGPAALTEPEQALALRAFGVPAHEIWGSVESGAVAANNSSLMEQLANSPGRAAPGVTVDAVDGNGRPLRAGERGMLAVAPGAPGTFVAHWNATDPSRTRLTSGWLMTGLVGTRDLDGYLWPDPQALPQGCVVMDGFTVALDEVTAALSRHPKVAAAAVLEIKPGEIKAFVVPAAGVAGDVTLARELQDFVTTRRAAHEVPRRVEFVADLPHAEDGSVAHDQLLSMPVRLDAPSRDERW</sequence>
<dbReference type="Pfam" id="PF13193">
    <property type="entry name" value="AMP-binding_C"/>
    <property type="match status" value="1"/>
</dbReference>
<feature type="domain" description="AMP-dependent synthetase/ligase" evidence="5">
    <location>
        <begin position="39"/>
        <end position="387"/>
    </location>
</feature>
<dbReference type="SUPFAM" id="SSF56801">
    <property type="entry name" value="Acetyl-CoA synthetase-like"/>
    <property type="match status" value="1"/>
</dbReference>
<proteinExistence type="inferred from homology"/>
<dbReference type="Gene3D" id="3.40.50.12780">
    <property type="entry name" value="N-terminal domain of ligase-like"/>
    <property type="match status" value="1"/>
</dbReference>
<dbReference type="Gene3D" id="3.30.300.30">
    <property type="match status" value="1"/>
</dbReference>
<dbReference type="AlphaFoldDB" id="A0A7C9QV63"/>
<dbReference type="EMBL" id="JAAIYP010000039">
    <property type="protein sequence ID" value="NFV81197.1"/>
    <property type="molecule type" value="Genomic_DNA"/>
</dbReference>
<dbReference type="InterPro" id="IPR025110">
    <property type="entry name" value="AMP-bd_C"/>
</dbReference>
<keyword evidence="4" id="KW-0067">ATP-binding</keyword>
<protein>
    <submittedName>
        <fullName evidence="7">AMP-binding protein</fullName>
    </submittedName>
</protein>
<feature type="domain" description="AMP-binding enzyme C-terminal" evidence="6">
    <location>
        <begin position="451"/>
        <end position="521"/>
    </location>
</feature>
<dbReference type="GO" id="GO:0006633">
    <property type="term" value="P:fatty acid biosynthetic process"/>
    <property type="evidence" value="ECO:0007669"/>
    <property type="project" value="TreeGrafter"/>
</dbReference>
<reference evidence="7 8" key="1">
    <citation type="submission" date="2020-02" db="EMBL/GenBank/DDBJ databases">
        <authorList>
            <person name="Dziuba M."/>
            <person name="Kuznetsov B."/>
            <person name="Mardanov A."/>
            <person name="Ravin N."/>
            <person name="Grouzdev D."/>
        </authorList>
    </citation>
    <scope>NUCLEOTIDE SEQUENCE [LARGE SCALE GENOMIC DNA]</scope>
    <source>
        <strain evidence="7 8">SpK</strain>
    </source>
</reference>
<evidence type="ECO:0000256" key="3">
    <source>
        <dbReference type="ARBA" id="ARBA00022741"/>
    </source>
</evidence>
<dbReference type="PANTHER" id="PTHR43605">
    <property type="entry name" value="ACYL-COENZYME A SYNTHETASE"/>
    <property type="match status" value="1"/>
</dbReference>
<evidence type="ECO:0000259" key="5">
    <source>
        <dbReference type="Pfam" id="PF00501"/>
    </source>
</evidence>
<accession>A0A7C9QV63</accession>
<dbReference type="Proteomes" id="UP000480684">
    <property type="component" value="Unassembled WGS sequence"/>
</dbReference>
<comment type="caution">
    <text evidence="7">The sequence shown here is derived from an EMBL/GenBank/DDBJ whole genome shotgun (WGS) entry which is preliminary data.</text>
</comment>
<gene>
    <name evidence="7" type="ORF">G4223_13850</name>
</gene>
<keyword evidence="2" id="KW-0436">Ligase</keyword>
<dbReference type="InterPro" id="IPR045851">
    <property type="entry name" value="AMP-bd_C_sf"/>
</dbReference>
<dbReference type="GO" id="GO:0015645">
    <property type="term" value="F:fatty acid ligase activity"/>
    <property type="evidence" value="ECO:0007669"/>
    <property type="project" value="TreeGrafter"/>
</dbReference>
<evidence type="ECO:0000256" key="2">
    <source>
        <dbReference type="ARBA" id="ARBA00022598"/>
    </source>
</evidence>
<dbReference type="RefSeq" id="WP_163680884.1">
    <property type="nucleotide sequence ID" value="NZ_JAAIYP010000039.1"/>
</dbReference>
<keyword evidence="8" id="KW-1185">Reference proteome</keyword>
<evidence type="ECO:0000313" key="8">
    <source>
        <dbReference type="Proteomes" id="UP000480684"/>
    </source>
</evidence>
<dbReference type="GO" id="GO:0006637">
    <property type="term" value="P:acyl-CoA metabolic process"/>
    <property type="evidence" value="ECO:0007669"/>
    <property type="project" value="TreeGrafter"/>
</dbReference>
<organism evidence="7 8">
    <name type="scientific">Magnetospirillum aberrantis SpK</name>
    <dbReference type="NCBI Taxonomy" id="908842"/>
    <lineage>
        <taxon>Bacteria</taxon>
        <taxon>Pseudomonadati</taxon>
        <taxon>Pseudomonadota</taxon>
        <taxon>Alphaproteobacteria</taxon>
        <taxon>Rhodospirillales</taxon>
        <taxon>Rhodospirillaceae</taxon>
        <taxon>Magnetospirillum</taxon>
    </lineage>
</organism>